<dbReference type="Proteomes" id="UP000093748">
    <property type="component" value="Unassembled WGS sequence"/>
</dbReference>
<accession>A0A1A5K3N0</accession>
<evidence type="ECO:0000256" key="1">
    <source>
        <dbReference type="ARBA" id="ARBA00023015"/>
    </source>
</evidence>
<dbReference type="GO" id="GO:0043565">
    <property type="term" value="F:sequence-specific DNA binding"/>
    <property type="evidence" value="ECO:0007669"/>
    <property type="project" value="InterPro"/>
</dbReference>
<comment type="caution">
    <text evidence="5">The sequence shown here is derived from an EMBL/GenBank/DDBJ whole genome shotgun (WGS) entry which is preliminary data.</text>
</comment>
<dbReference type="Pfam" id="PF12833">
    <property type="entry name" value="HTH_18"/>
    <property type="match status" value="1"/>
</dbReference>
<organism evidence="5 6">
    <name type="scientific">Rhizobium loti</name>
    <name type="common">Mesorhizobium loti</name>
    <dbReference type="NCBI Taxonomy" id="381"/>
    <lineage>
        <taxon>Bacteria</taxon>
        <taxon>Pseudomonadati</taxon>
        <taxon>Pseudomonadota</taxon>
        <taxon>Alphaproteobacteria</taxon>
        <taxon>Hyphomicrobiales</taxon>
        <taxon>Phyllobacteriaceae</taxon>
        <taxon>Mesorhizobium</taxon>
    </lineage>
</organism>
<dbReference type="InterPro" id="IPR018060">
    <property type="entry name" value="HTH_AraC"/>
</dbReference>
<dbReference type="PROSITE" id="PS00041">
    <property type="entry name" value="HTH_ARAC_FAMILY_1"/>
    <property type="match status" value="1"/>
</dbReference>
<keyword evidence="1" id="KW-0805">Transcription regulation</keyword>
<dbReference type="PROSITE" id="PS01124">
    <property type="entry name" value="HTH_ARAC_FAMILY_2"/>
    <property type="match status" value="1"/>
</dbReference>
<keyword evidence="3" id="KW-0804">Transcription</keyword>
<feature type="domain" description="HTH araC/xylS-type" evidence="4">
    <location>
        <begin position="1"/>
        <end position="92"/>
    </location>
</feature>
<dbReference type="AlphaFoldDB" id="A0A1A5K3N0"/>
<evidence type="ECO:0000256" key="2">
    <source>
        <dbReference type="ARBA" id="ARBA00023125"/>
    </source>
</evidence>
<keyword evidence="2" id="KW-0238">DNA-binding</keyword>
<dbReference type="PANTHER" id="PTHR43280">
    <property type="entry name" value="ARAC-FAMILY TRANSCRIPTIONAL REGULATOR"/>
    <property type="match status" value="1"/>
</dbReference>
<proteinExistence type="predicted"/>
<evidence type="ECO:0000256" key="3">
    <source>
        <dbReference type="ARBA" id="ARBA00023163"/>
    </source>
</evidence>
<name>A0A1A5K3N0_RHILI</name>
<sequence length="100" mass="11595">MRIFRDNWPVDLYVEMLATTSHLLDLAAHAVLGSGVKRVASERRLLEAKRLLLFTVRTVEDIAYEIGFDDPAYFSRFFRERVGEAPAAWRRKQLQGADRK</sequence>
<dbReference type="SUPFAM" id="SSF46689">
    <property type="entry name" value="Homeodomain-like"/>
    <property type="match status" value="1"/>
</dbReference>
<evidence type="ECO:0000259" key="4">
    <source>
        <dbReference type="PROSITE" id="PS01124"/>
    </source>
</evidence>
<dbReference type="InterPro" id="IPR020449">
    <property type="entry name" value="Tscrpt_reg_AraC-type_HTH"/>
</dbReference>
<dbReference type="Gene3D" id="1.10.10.60">
    <property type="entry name" value="Homeodomain-like"/>
    <property type="match status" value="1"/>
</dbReference>
<dbReference type="PANTHER" id="PTHR43280:SF32">
    <property type="entry name" value="TRANSCRIPTIONAL REGULATORY PROTEIN"/>
    <property type="match status" value="1"/>
</dbReference>
<dbReference type="PRINTS" id="PR00032">
    <property type="entry name" value="HTHARAC"/>
</dbReference>
<dbReference type="InterPro" id="IPR018062">
    <property type="entry name" value="HTH_AraC-typ_CS"/>
</dbReference>
<evidence type="ECO:0000313" key="6">
    <source>
        <dbReference type="Proteomes" id="UP000093748"/>
    </source>
</evidence>
<dbReference type="GO" id="GO:0003700">
    <property type="term" value="F:DNA-binding transcription factor activity"/>
    <property type="evidence" value="ECO:0007669"/>
    <property type="project" value="InterPro"/>
</dbReference>
<evidence type="ECO:0000313" key="5">
    <source>
        <dbReference type="EMBL" id="OBP82670.1"/>
    </source>
</evidence>
<gene>
    <name evidence="5" type="ORF">BAE39_03740</name>
</gene>
<dbReference type="SMART" id="SM00342">
    <property type="entry name" value="HTH_ARAC"/>
    <property type="match status" value="1"/>
</dbReference>
<reference evidence="6" key="1">
    <citation type="submission" date="2016-06" db="EMBL/GenBank/DDBJ databases">
        <title>NZP2037 Pacbio-Illumina hybrid assembly.</title>
        <authorList>
            <person name="Ramsay J.P."/>
        </authorList>
    </citation>
    <scope>NUCLEOTIDE SEQUENCE [LARGE SCALE GENOMIC DNA]</scope>
    <source>
        <strain evidence="6">R7ANS::ICEMlSym2042</strain>
    </source>
</reference>
<dbReference type="EMBL" id="LZTJ01000001">
    <property type="protein sequence ID" value="OBP82670.1"/>
    <property type="molecule type" value="Genomic_DNA"/>
</dbReference>
<protein>
    <recommendedName>
        <fullName evidence="4">HTH araC/xylS-type domain-containing protein</fullName>
    </recommendedName>
</protein>
<dbReference type="InterPro" id="IPR009057">
    <property type="entry name" value="Homeodomain-like_sf"/>
</dbReference>